<name>A0ABW5PEJ8_9BACL</name>
<evidence type="ECO:0000313" key="2">
    <source>
        <dbReference type="Proteomes" id="UP001597541"/>
    </source>
</evidence>
<accession>A0ABW5PEJ8</accession>
<organism evidence="1 2">
    <name type="scientific">Paenibacillus gansuensis</name>
    <dbReference type="NCBI Taxonomy" id="306542"/>
    <lineage>
        <taxon>Bacteria</taxon>
        <taxon>Bacillati</taxon>
        <taxon>Bacillota</taxon>
        <taxon>Bacilli</taxon>
        <taxon>Bacillales</taxon>
        <taxon>Paenibacillaceae</taxon>
        <taxon>Paenibacillus</taxon>
    </lineage>
</organism>
<dbReference type="PROSITE" id="PS51257">
    <property type="entry name" value="PROKAR_LIPOPROTEIN"/>
    <property type="match status" value="1"/>
</dbReference>
<reference evidence="2" key="1">
    <citation type="journal article" date="2019" name="Int. J. Syst. Evol. Microbiol.">
        <title>The Global Catalogue of Microorganisms (GCM) 10K type strain sequencing project: providing services to taxonomists for standard genome sequencing and annotation.</title>
        <authorList>
            <consortium name="The Broad Institute Genomics Platform"/>
            <consortium name="The Broad Institute Genome Sequencing Center for Infectious Disease"/>
            <person name="Wu L."/>
            <person name="Ma J."/>
        </authorList>
    </citation>
    <scope>NUCLEOTIDE SEQUENCE [LARGE SCALE GENOMIC DNA]</scope>
    <source>
        <strain evidence="2">KCTC 3950</strain>
    </source>
</reference>
<proteinExistence type="predicted"/>
<dbReference type="Proteomes" id="UP001597541">
    <property type="component" value="Unassembled WGS sequence"/>
</dbReference>
<evidence type="ECO:0000313" key="1">
    <source>
        <dbReference type="EMBL" id="MFD2612890.1"/>
    </source>
</evidence>
<dbReference type="RefSeq" id="WP_377602734.1">
    <property type="nucleotide sequence ID" value="NZ_JBHUME010000007.1"/>
</dbReference>
<protein>
    <recommendedName>
        <fullName evidence="3">Lipoprotein</fullName>
    </recommendedName>
</protein>
<sequence>MKLEHMSWCGRLTRLVLVFGVTTTITSCTIQSENPDKLLELSITGLSGKDRFTFVGQSSVMHSGVLLSSTPVYEGRLEGHTKLYVKSADPGAGQKGKGIGMFSPTPVLYKKNKDNRWVAASDKQAAGLPEQWNPLAVMEHLNQTRKQVTIDRRQSNAKVTVLNIIPEQGEVKQRIQSELKRQFTAYDLAKRETEINESKLSSREKKQLLQKVRAAYTMEKTKFTEMLKTLQVQSHYTLVLDRRNHLPREFLIQDELSYTDRGAKQTEENMSRYEFSNFDPSF</sequence>
<dbReference type="EMBL" id="JBHUME010000007">
    <property type="protein sequence ID" value="MFD2612890.1"/>
    <property type="molecule type" value="Genomic_DNA"/>
</dbReference>
<gene>
    <name evidence="1" type="ORF">ACFSUF_10705</name>
</gene>
<keyword evidence="2" id="KW-1185">Reference proteome</keyword>
<comment type="caution">
    <text evidence="1">The sequence shown here is derived from an EMBL/GenBank/DDBJ whole genome shotgun (WGS) entry which is preliminary data.</text>
</comment>
<evidence type="ECO:0008006" key="3">
    <source>
        <dbReference type="Google" id="ProtNLM"/>
    </source>
</evidence>